<dbReference type="NCBIfam" id="TIGR01441">
    <property type="entry name" value="GPR"/>
    <property type="match status" value="1"/>
</dbReference>
<reference evidence="4" key="1">
    <citation type="submission" date="2020-10" db="EMBL/GenBank/DDBJ databases">
        <authorList>
            <person name="Gilroy R."/>
        </authorList>
    </citation>
    <scope>NUCLEOTIDE SEQUENCE</scope>
    <source>
        <strain evidence="4">CHK186-9395</strain>
    </source>
</reference>
<accession>A0A9D1SZ59</accession>
<dbReference type="InterPro" id="IPR005080">
    <property type="entry name" value="Peptidase_A25"/>
</dbReference>
<name>A0A9D1SZ59_9FIRM</name>
<keyword evidence="2" id="KW-0378">Hydrolase</keyword>
<sequence length="263" mass="28918">MKSDMIDESDAELLKNGFNLNDKFDYSIEVGKLSIKTEKEAQKFEKDIGEYVILNSPKVHLLGADCKAYTKNLLIKNLKNFIVPKGKILVVGLGNPELTADSLGSRVINHLYVTGGLKGFKRGLLDVCAFSPDVYSNTGIKTQEFIEAICNKISPNLVIIIDSLGTYNEMRLACSFQISTAGITAGGALYEGNKPISKQTLGVECVVIGVPLMLVSKNPKTPLTDVLCPKNIDEHVKTCARLIADSLNEIFHRKNKLVHNIYE</sequence>
<evidence type="ECO:0000313" key="5">
    <source>
        <dbReference type="Proteomes" id="UP000886861"/>
    </source>
</evidence>
<dbReference type="InterPro" id="IPR023430">
    <property type="entry name" value="Pept_HybD-like_dom_sf"/>
</dbReference>
<dbReference type="Pfam" id="PF03418">
    <property type="entry name" value="Peptidase_A25"/>
    <property type="match status" value="1"/>
</dbReference>
<dbReference type="AlphaFoldDB" id="A0A9D1SZ59"/>
<proteinExistence type="predicted"/>
<organism evidence="4 5">
    <name type="scientific">Candidatus Caccopulliclostridium gallistercoris</name>
    <dbReference type="NCBI Taxonomy" id="2840719"/>
    <lineage>
        <taxon>Bacteria</taxon>
        <taxon>Bacillati</taxon>
        <taxon>Bacillota</taxon>
        <taxon>Clostridia</taxon>
        <taxon>Candidatus Caccopulliclostridium</taxon>
    </lineage>
</organism>
<dbReference type="EMBL" id="DVOJ01000013">
    <property type="protein sequence ID" value="HIV01632.1"/>
    <property type="molecule type" value="Genomic_DNA"/>
</dbReference>
<evidence type="ECO:0000256" key="3">
    <source>
        <dbReference type="ARBA" id="ARBA00023145"/>
    </source>
</evidence>
<dbReference type="GO" id="GO:0006508">
    <property type="term" value="P:proteolysis"/>
    <property type="evidence" value="ECO:0007669"/>
    <property type="project" value="UniProtKB-KW"/>
</dbReference>
<dbReference type="SUPFAM" id="SSF53163">
    <property type="entry name" value="HybD-like"/>
    <property type="match status" value="1"/>
</dbReference>
<dbReference type="GO" id="GO:0009847">
    <property type="term" value="P:spore germination"/>
    <property type="evidence" value="ECO:0007669"/>
    <property type="project" value="InterPro"/>
</dbReference>
<gene>
    <name evidence="4" type="ORF">IAA62_03665</name>
</gene>
<reference evidence="4" key="2">
    <citation type="journal article" date="2021" name="PeerJ">
        <title>Extensive microbial diversity within the chicken gut microbiome revealed by metagenomics and culture.</title>
        <authorList>
            <person name="Gilroy R."/>
            <person name="Ravi A."/>
            <person name="Getino M."/>
            <person name="Pursley I."/>
            <person name="Horton D.L."/>
            <person name="Alikhan N.F."/>
            <person name="Baker D."/>
            <person name="Gharbi K."/>
            <person name="Hall N."/>
            <person name="Watson M."/>
            <person name="Adriaenssens E.M."/>
            <person name="Foster-Nyarko E."/>
            <person name="Jarju S."/>
            <person name="Secka A."/>
            <person name="Antonio M."/>
            <person name="Oren A."/>
            <person name="Chaudhuri R.R."/>
            <person name="La Ragione R."/>
            <person name="Hildebrand F."/>
            <person name="Pallen M.J."/>
        </authorList>
    </citation>
    <scope>NUCLEOTIDE SEQUENCE</scope>
    <source>
        <strain evidence="4">CHK186-9395</strain>
    </source>
</reference>
<dbReference type="GO" id="GO:0008233">
    <property type="term" value="F:peptidase activity"/>
    <property type="evidence" value="ECO:0007669"/>
    <property type="project" value="UniProtKB-KW"/>
</dbReference>
<keyword evidence="3" id="KW-0865">Zymogen</keyword>
<keyword evidence="1" id="KW-0645">Protease</keyword>
<evidence type="ECO:0000256" key="2">
    <source>
        <dbReference type="ARBA" id="ARBA00022801"/>
    </source>
</evidence>
<evidence type="ECO:0000256" key="1">
    <source>
        <dbReference type="ARBA" id="ARBA00022670"/>
    </source>
</evidence>
<evidence type="ECO:0000313" key="4">
    <source>
        <dbReference type="EMBL" id="HIV01632.1"/>
    </source>
</evidence>
<dbReference type="Gene3D" id="3.40.50.1450">
    <property type="entry name" value="HybD-like"/>
    <property type="match status" value="1"/>
</dbReference>
<comment type="caution">
    <text evidence="4">The sequence shown here is derived from an EMBL/GenBank/DDBJ whole genome shotgun (WGS) entry which is preliminary data.</text>
</comment>
<dbReference type="Proteomes" id="UP000886861">
    <property type="component" value="Unassembled WGS sequence"/>
</dbReference>
<protein>
    <submittedName>
        <fullName evidence="4">GPR endopeptidase</fullName>
    </submittedName>
</protein>